<dbReference type="Pfam" id="PF00300">
    <property type="entry name" value="His_Phos_1"/>
    <property type="match status" value="1"/>
</dbReference>
<protein>
    <submittedName>
        <fullName evidence="2">Histidine phosphatase family protein</fullName>
    </submittedName>
</protein>
<dbReference type="InterPro" id="IPR013078">
    <property type="entry name" value="His_Pase_superF_clade-1"/>
</dbReference>
<reference evidence="2 3" key="1">
    <citation type="journal article" date="2017" name="Int. J. Syst. Evol. Microbiol.">
        <title>Ramlibacter monticola sp. nov., isolated from forest soil.</title>
        <authorList>
            <person name="Chaudhary D.K."/>
            <person name="Kim J."/>
        </authorList>
    </citation>
    <scope>NUCLEOTIDE SEQUENCE [LARGE SCALE GENOMIC DNA]</scope>
    <source>
        <strain evidence="2 3">KACC 19175</strain>
    </source>
</reference>
<evidence type="ECO:0000313" key="2">
    <source>
        <dbReference type="EMBL" id="MBL0389935.1"/>
    </source>
</evidence>
<comment type="caution">
    <text evidence="2">The sequence shown here is derived from an EMBL/GenBank/DDBJ whole genome shotgun (WGS) entry which is preliminary data.</text>
</comment>
<keyword evidence="1" id="KW-0732">Signal</keyword>
<organism evidence="2 3">
    <name type="scientific">Ramlibacter monticola</name>
    <dbReference type="NCBI Taxonomy" id="1926872"/>
    <lineage>
        <taxon>Bacteria</taxon>
        <taxon>Pseudomonadati</taxon>
        <taxon>Pseudomonadota</taxon>
        <taxon>Betaproteobacteria</taxon>
        <taxon>Burkholderiales</taxon>
        <taxon>Comamonadaceae</taxon>
        <taxon>Ramlibacter</taxon>
    </lineage>
</organism>
<sequence>MVRTTLLRCLLVLAALAPPVLRADEALWSLLRSGGQVVLVRHGTTDPGVGDPPGMKLDDCGTQRNLSEEGRSEARRLGEALRSRAIPVAGLQTSPWCRCQETARLMFGRTGELQPALANLYGRHEAEAGQVAQLKKIAGRVPERGNLFLVTHGSTTYALTGVSPAMGEMVVLTPQPGGGFRVAGRLSAP</sequence>
<evidence type="ECO:0000256" key="1">
    <source>
        <dbReference type="SAM" id="SignalP"/>
    </source>
</evidence>
<dbReference type="RefSeq" id="WP_201672522.1">
    <property type="nucleotide sequence ID" value="NZ_JAEQNE010000001.1"/>
</dbReference>
<dbReference type="Gene3D" id="3.40.50.1240">
    <property type="entry name" value="Phosphoglycerate mutase-like"/>
    <property type="match status" value="1"/>
</dbReference>
<dbReference type="AlphaFoldDB" id="A0A936YXU9"/>
<dbReference type="Proteomes" id="UP000599109">
    <property type="component" value="Unassembled WGS sequence"/>
</dbReference>
<proteinExistence type="predicted"/>
<gene>
    <name evidence="2" type="ORF">JJ685_02145</name>
</gene>
<dbReference type="CDD" id="cd07040">
    <property type="entry name" value="HP"/>
    <property type="match status" value="1"/>
</dbReference>
<dbReference type="InterPro" id="IPR029033">
    <property type="entry name" value="His_PPase_superfam"/>
</dbReference>
<keyword evidence="3" id="KW-1185">Reference proteome</keyword>
<evidence type="ECO:0000313" key="3">
    <source>
        <dbReference type="Proteomes" id="UP000599109"/>
    </source>
</evidence>
<dbReference type="SUPFAM" id="SSF53254">
    <property type="entry name" value="Phosphoglycerate mutase-like"/>
    <property type="match status" value="1"/>
</dbReference>
<feature type="signal peptide" evidence="1">
    <location>
        <begin position="1"/>
        <end position="22"/>
    </location>
</feature>
<feature type="chain" id="PRO_5037036109" evidence="1">
    <location>
        <begin position="23"/>
        <end position="189"/>
    </location>
</feature>
<dbReference type="EMBL" id="JAEQNE010000001">
    <property type="protein sequence ID" value="MBL0389935.1"/>
    <property type="molecule type" value="Genomic_DNA"/>
</dbReference>
<name>A0A936YXU9_9BURK</name>
<dbReference type="SMART" id="SM00855">
    <property type="entry name" value="PGAM"/>
    <property type="match status" value="1"/>
</dbReference>
<accession>A0A936YXU9</accession>